<proteinExistence type="predicted"/>
<feature type="region of interest" description="Disordered" evidence="1">
    <location>
        <begin position="61"/>
        <end position="96"/>
    </location>
</feature>
<organism evidence="2 3">
    <name type="scientific">Tegillarca granosa</name>
    <name type="common">Malaysian cockle</name>
    <name type="synonym">Anadara granosa</name>
    <dbReference type="NCBI Taxonomy" id="220873"/>
    <lineage>
        <taxon>Eukaryota</taxon>
        <taxon>Metazoa</taxon>
        <taxon>Spiralia</taxon>
        <taxon>Lophotrochozoa</taxon>
        <taxon>Mollusca</taxon>
        <taxon>Bivalvia</taxon>
        <taxon>Autobranchia</taxon>
        <taxon>Pteriomorphia</taxon>
        <taxon>Arcoida</taxon>
        <taxon>Arcoidea</taxon>
        <taxon>Arcidae</taxon>
        <taxon>Tegillarca</taxon>
    </lineage>
</organism>
<feature type="compositionally biased region" description="Basic and acidic residues" evidence="1">
    <location>
        <begin position="61"/>
        <end position="71"/>
    </location>
</feature>
<gene>
    <name evidence="2" type="ORF">KUTeg_008157</name>
</gene>
<dbReference type="EMBL" id="JARBDR010000342">
    <property type="protein sequence ID" value="KAJ8313596.1"/>
    <property type="molecule type" value="Genomic_DNA"/>
</dbReference>
<dbReference type="Proteomes" id="UP001217089">
    <property type="component" value="Unassembled WGS sequence"/>
</dbReference>
<evidence type="ECO:0000313" key="2">
    <source>
        <dbReference type="EMBL" id="KAJ8313596.1"/>
    </source>
</evidence>
<accession>A0ABQ9F8C3</accession>
<keyword evidence="3" id="KW-1185">Reference proteome</keyword>
<sequence>MYYKENTNILVWRIKLIVTPIGTLLFLNPSTRPSCHVTSEHVTSEHVTPEHVTPEEFYKTDKVKQDVRSDTESEIETDEDMPPLTGHGDHVVKNGRDKRNQELFVSMVTYQTL</sequence>
<feature type="compositionally biased region" description="Basic and acidic residues" evidence="1">
    <location>
        <begin position="87"/>
        <end position="96"/>
    </location>
</feature>
<comment type="caution">
    <text evidence="2">The sequence shown here is derived from an EMBL/GenBank/DDBJ whole genome shotgun (WGS) entry which is preliminary data.</text>
</comment>
<evidence type="ECO:0000256" key="1">
    <source>
        <dbReference type="SAM" id="MobiDB-lite"/>
    </source>
</evidence>
<feature type="compositionally biased region" description="Acidic residues" evidence="1">
    <location>
        <begin position="72"/>
        <end position="81"/>
    </location>
</feature>
<reference evidence="2 3" key="1">
    <citation type="submission" date="2022-12" db="EMBL/GenBank/DDBJ databases">
        <title>Chromosome-level genome of Tegillarca granosa.</title>
        <authorList>
            <person name="Kim J."/>
        </authorList>
    </citation>
    <scope>NUCLEOTIDE SEQUENCE [LARGE SCALE GENOMIC DNA]</scope>
    <source>
        <strain evidence="2">Teg-2019</strain>
        <tissue evidence="2">Adductor muscle</tissue>
    </source>
</reference>
<name>A0ABQ9F8C3_TEGGR</name>
<protein>
    <submittedName>
        <fullName evidence="2">Uncharacterized protein</fullName>
    </submittedName>
</protein>
<evidence type="ECO:0000313" key="3">
    <source>
        <dbReference type="Proteomes" id="UP001217089"/>
    </source>
</evidence>